<dbReference type="EMBL" id="JAYMGO010000022">
    <property type="protein sequence ID" value="KAL1251889.1"/>
    <property type="molecule type" value="Genomic_DNA"/>
</dbReference>
<dbReference type="InterPro" id="IPR006671">
    <property type="entry name" value="Cyclin_N"/>
</dbReference>
<organism evidence="3 4">
    <name type="scientific">Cirrhinus molitorella</name>
    <name type="common">mud carp</name>
    <dbReference type="NCBI Taxonomy" id="172907"/>
    <lineage>
        <taxon>Eukaryota</taxon>
        <taxon>Metazoa</taxon>
        <taxon>Chordata</taxon>
        <taxon>Craniata</taxon>
        <taxon>Vertebrata</taxon>
        <taxon>Euteleostomi</taxon>
        <taxon>Actinopterygii</taxon>
        <taxon>Neopterygii</taxon>
        <taxon>Teleostei</taxon>
        <taxon>Ostariophysi</taxon>
        <taxon>Cypriniformes</taxon>
        <taxon>Cyprinidae</taxon>
        <taxon>Labeoninae</taxon>
        <taxon>Labeonini</taxon>
        <taxon>Cirrhinus</taxon>
    </lineage>
</organism>
<protein>
    <recommendedName>
        <fullName evidence="2">Cyclin-like domain-containing protein</fullName>
    </recommendedName>
</protein>
<dbReference type="Proteomes" id="UP001558613">
    <property type="component" value="Unassembled WGS sequence"/>
</dbReference>
<dbReference type="InterPro" id="IPR039361">
    <property type="entry name" value="Cyclin"/>
</dbReference>
<evidence type="ECO:0000256" key="1">
    <source>
        <dbReference type="RuleBase" id="RU000383"/>
    </source>
</evidence>
<gene>
    <name evidence="3" type="ORF">QQF64_019685</name>
</gene>
<dbReference type="InterPro" id="IPR013763">
    <property type="entry name" value="Cyclin-like_dom"/>
</dbReference>
<proteinExistence type="inferred from homology"/>
<dbReference type="PANTHER" id="PTHR10177">
    <property type="entry name" value="CYCLINS"/>
    <property type="match status" value="1"/>
</dbReference>
<reference evidence="3 4" key="1">
    <citation type="submission" date="2023-09" db="EMBL/GenBank/DDBJ databases">
        <authorList>
            <person name="Wang M."/>
        </authorList>
    </citation>
    <scope>NUCLEOTIDE SEQUENCE [LARGE SCALE GENOMIC DNA]</scope>
    <source>
        <strain evidence="3">GT-2023</strain>
        <tissue evidence="3">Liver</tissue>
    </source>
</reference>
<keyword evidence="4" id="KW-1185">Reference proteome</keyword>
<accession>A0ABR3LJI7</accession>
<dbReference type="Pfam" id="PF00134">
    <property type="entry name" value="Cyclin_N"/>
    <property type="match status" value="1"/>
</dbReference>
<comment type="caution">
    <text evidence="3">The sequence shown here is derived from an EMBL/GenBank/DDBJ whole genome shotgun (WGS) entry which is preliminary data.</text>
</comment>
<comment type="similarity">
    <text evidence="1">Belongs to the cyclin family.</text>
</comment>
<keyword evidence="1" id="KW-0195">Cyclin</keyword>
<sequence>MELFCHERVEPDWSSPLREAKHQTRYRTDRRAAVCPPILTGWMLQVCEDQKCEEEVFPLAVHYLDRCMCQNAVRRCRLQLLGCVCMFLASKLRESVPLSAAKLCVYTDRAVTVPEILQCELMLVSRLDWDLACVLPSDFLEPLLPSLPLDPEDLPSVRRHALSYIALSATGIRSRVSGSPDPLFVCGASGRVGRAFVLLRSGFTAISVCCPEPYICIVMLKPATRLDTVANAHTNLTLSHRNPGLCIYDRKLL</sequence>
<dbReference type="SUPFAM" id="SSF47954">
    <property type="entry name" value="Cyclin-like"/>
    <property type="match status" value="1"/>
</dbReference>
<evidence type="ECO:0000313" key="3">
    <source>
        <dbReference type="EMBL" id="KAL1251889.1"/>
    </source>
</evidence>
<dbReference type="SMART" id="SM00385">
    <property type="entry name" value="CYCLIN"/>
    <property type="match status" value="1"/>
</dbReference>
<evidence type="ECO:0000259" key="2">
    <source>
        <dbReference type="SMART" id="SM00385"/>
    </source>
</evidence>
<evidence type="ECO:0000313" key="4">
    <source>
        <dbReference type="Proteomes" id="UP001558613"/>
    </source>
</evidence>
<feature type="domain" description="Cyclin-like" evidence="2">
    <location>
        <begin position="41"/>
        <end position="125"/>
    </location>
</feature>
<dbReference type="Gene3D" id="1.10.472.10">
    <property type="entry name" value="Cyclin-like"/>
    <property type="match status" value="2"/>
</dbReference>
<name>A0ABR3LJI7_9TELE</name>
<dbReference type="InterPro" id="IPR036915">
    <property type="entry name" value="Cyclin-like_sf"/>
</dbReference>